<dbReference type="InterPro" id="IPR028098">
    <property type="entry name" value="Glyco_trans_4-like_N"/>
</dbReference>
<comment type="caution">
    <text evidence="5">The sequence shown here is derived from an EMBL/GenBank/DDBJ whole genome shotgun (WGS) entry which is preliminary data.</text>
</comment>
<accession>A0A0G0I265</accession>
<dbReference type="AlphaFoldDB" id="A0A0G0I265"/>
<dbReference type="Proteomes" id="UP000034508">
    <property type="component" value="Unassembled WGS sequence"/>
</dbReference>
<proteinExistence type="predicted"/>
<dbReference type="EMBL" id="LBSM01000005">
    <property type="protein sequence ID" value="KKQ18364.1"/>
    <property type="molecule type" value="Genomic_DNA"/>
</dbReference>
<evidence type="ECO:0000313" key="6">
    <source>
        <dbReference type="Proteomes" id="UP000034508"/>
    </source>
</evidence>
<evidence type="ECO:0000259" key="4">
    <source>
        <dbReference type="Pfam" id="PF13439"/>
    </source>
</evidence>
<protein>
    <submittedName>
        <fullName evidence="5">Glycosyl transferase group 1</fullName>
    </submittedName>
</protein>
<keyword evidence="2" id="KW-0472">Membrane</keyword>
<feature type="domain" description="Glycosyltransferase subfamily 4-like N-terminal" evidence="4">
    <location>
        <begin position="19"/>
        <end position="169"/>
    </location>
</feature>
<evidence type="ECO:0000259" key="3">
    <source>
        <dbReference type="Pfam" id="PF00534"/>
    </source>
</evidence>
<dbReference type="Pfam" id="PF13439">
    <property type="entry name" value="Glyco_transf_4"/>
    <property type="match status" value="1"/>
</dbReference>
<dbReference type="GO" id="GO:0016757">
    <property type="term" value="F:glycosyltransferase activity"/>
    <property type="evidence" value="ECO:0007669"/>
    <property type="project" value="InterPro"/>
</dbReference>
<feature type="transmembrane region" description="Helical" evidence="2">
    <location>
        <begin position="62"/>
        <end position="82"/>
    </location>
</feature>
<keyword evidence="1 5" id="KW-0808">Transferase</keyword>
<dbReference type="SUPFAM" id="SSF53756">
    <property type="entry name" value="UDP-Glycosyltransferase/glycogen phosphorylase"/>
    <property type="match status" value="1"/>
</dbReference>
<reference evidence="5 6" key="1">
    <citation type="journal article" date="2015" name="Nature">
        <title>rRNA introns, odd ribosomes, and small enigmatic genomes across a large radiation of phyla.</title>
        <authorList>
            <person name="Brown C.T."/>
            <person name="Hug L.A."/>
            <person name="Thomas B.C."/>
            <person name="Sharon I."/>
            <person name="Castelle C.J."/>
            <person name="Singh A."/>
            <person name="Wilkins M.J."/>
            <person name="Williams K.H."/>
            <person name="Banfield J.F."/>
        </authorList>
    </citation>
    <scope>NUCLEOTIDE SEQUENCE [LARGE SCALE GENOMIC DNA]</scope>
</reference>
<feature type="domain" description="Glycosyl transferase family 1" evidence="3">
    <location>
        <begin position="182"/>
        <end position="339"/>
    </location>
</feature>
<dbReference type="Pfam" id="PF00534">
    <property type="entry name" value="Glycos_transf_1"/>
    <property type="match status" value="1"/>
</dbReference>
<sequence length="370" mass="42087">MSLTVCSPQLGLAPNSILGGEVFDREILMGLAKKGVKIEIILPKNKPCDKNIKNWTVSYLPIAHFPAILANLLYIPAIFSIYRKSKFQILRVHQPQFFSTTAIIFKLFYPNVKIVATYHQFKETKFWLFSKLFNNYWDHIICDSNNVKTLIMENYKVAPSKITVVHNGVPRYLKPAKKDPTLIKKLNLKGKTVLLFMGLFIERKTPLFLLDVLSNLNRTDVVMIFWGAGSLKDKIIKKARELSLADQIRIIDPVYGLAKNKIHNLADIFVHPSIDEGFALAPLEAMACAKPIIINNDYSAKEAVENGVNGFLCKPNDLDYWVSKISRLINYSPSRDKMGLASLKKVGKEFQWKIAVPKHIQVFKSLRPNI</sequence>
<evidence type="ECO:0000256" key="1">
    <source>
        <dbReference type="ARBA" id="ARBA00022679"/>
    </source>
</evidence>
<keyword evidence="2" id="KW-0812">Transmembrane</keyword>
<keyword evidence="2" id="KW-1133">Transmembrane helix</keyword>
<name>A0A0G0I265_9BACT</name>
<gene>
    <name evidence="5" type="ORF">US31_C0005G0014</name>
</gene>
<organism evidence="5 6">
    <name type="scientific">Berkelbacteria bacterium GW2011_GWA1_36_9</name>
    <dbReference type="NCBI Taxonomy" id="1618331"/>
    <lineage>
        <taxon>Bacteria</taxon>
        <taxon>Candidatus Berkelbacteria</taxon>
    </lineage>
</organism>
<dbReference type="PANTHER" id="PTHR46401">
    <property type="entry name" value="GLYCOSYLTRANSFERASE WBBK-RELATED"/>
    <property type="match status" value="1"/>
</dbReference>
<evidence type="ECO:0000256" key="2">
    <source>
        <dbReference type="SAM" id="Phobius"/>
    </source>
</evidence>
<dbReference type="PANTHER" id="PTHR46401:SF2">
    <property type="entry name" value="GLYCOSYLTRANSFERASE WBBK-RELATED"/>
    <property type="match status" value="1"/>
</dbReference>
<dbReference type="CDD" id="cd03801">
    <property type="entry name" value="GT4_PimA-like"/>
    <property type="match status" value="1"/>
</dbReference>
<dbReference type="InterPro" id="IPR001296">
    <property type="entry name" value="Glyco_trans_1"/>
</dbReference>
<dbReference type="Gene3D" id="3.40.50.2000">
    <property type="entry name" value="Glycogen Phosphorylase B"/>
    <property type="match status" value="2"/>
</dbReference>
<evidence type="ECO:0000313" key="5">
    <source>
        <dbReference type="EMBL" id="KKQ18364.1"/>
    </source>
</evidence>